<dbReference type="OrthoDB" id="3390632at2"/>
<dbReference type="Pfam" id="PF14430">
    <property type="entry name" value="Imm1"/>
    <property type="match status" value="1"/>
</dbReference>
<reference evidence="1 2" key="1">
    <citation type="submission" date="2018-05" db="EMBL/GenBank/DDBJ databases">
        <title>Micromonospora from Atacama Desert.</title>
        <authorList>
            <person name="Carro L."/>
            <person name="Goodfellow M."/>
            <person name="Klenk H.-P."/>
        </authorList>
    </citation>
    <scope>NUCLEOTIDE SEQUENCE [LARGE SCALE GENOMIC DNA]</scope>
    <source>
        <strain evidence="1 2">LB39</strain>
    </source>
</reference>
<gene>
    <name evidence="1" type="ORF">DLJ59_15870</name>
</gene>
<evidence type="ECO:0000313" key="2">
    <source>
        <dbReference type="Proteomes" id="UP000282312"/>
    </source>
</evidence>
<evidence type="ECO:0008006" key="3">
    <source>
        <dbReference type="Google" id="ProtNLM"/>
    </source>
</evidence>
<protein>
    <recommendedName>
        <fullName evidence="3">Immunity protein Imm1</fullName>
    </recommendedName>
</protein>
<keyword evidence="2" id="KW-1185">Reference proteome</keyword>
<dbReference type="Proteomes" id="UP000282312">
    <property type="component" value="Unassembled WGS sequence"/>
</dbReference>
<dbReference type="AlphaFoldDB" id="A0A3N9WN79"/>
<comment type="caution">
    <text evidence="1">The sequence shown here is derived from an EMBL/GenBank/DDBJ whole genome shotgun (WGS) entry which is preliminary data.</text>
</comment>
<dbReference type="EMBL" id="QGSZ01000210">
    <property type="protein sequence ID" value="RQX02268.1"/>
    <property type="molecule type" value="Genomic_DNA"/>
</dbReference>
<organism evidence="1 2">
    <name type="scientific">Micromonospora inaquosa</name>
    <dbReference type="NCBI Taxonomy" id="2203716"/>
    <lineage>
        <taxon>Bacteria</taxon>
        <taxon>Bacillati</taxon>
        <taxon>Actinomycetota</taxon>
        <taxon>Actinomycetes</taxon>
        <taxon>Micromonosporales</taxon>
        <taxon>Micromonosporaceae</taxon>
        <taxon>Micromonospora</taxon>
    </lineage>
</organism>
<sequence length="137" mass="14699">MSIDITWGRGDGAASLSTVAELDATLDTISRAHTEQLPCCVTLVAPGGGEFPVMLDICVGHPDRSFVYHVAADGSSAWGYQPDLEPGRAFTFDYAGTPTDAWPERTRVTDATARQAARQFLISGGRRPDAVAWETVE</sequence>
<name>A0A3N9WN79_9ACTN</name>
<proteinExistence type="predicted"/>
<dbReference type="RefSeq" id="WP_124773399.1">
    <property type="nucleotide sequence ID" value="NZ_QGSZ01000210.1"/>
</dbReference>
<dbReference type="InterPro" id="IPR025680">
    <property type="entry name" value="DddI"/>
</dbReference>
<accession>A0A3N9WN79</accession>
<evidence type="ECO:0000313" key="1">
    <source>
        <dbReference type="EMBL" id="RQX02268.1"/>
    </source>
</evidence>